<dbReference type="Pfam" id="PF12697">
    <property type="entry name" value="Abhydrolase_6"/>
    <property type="match status" value="1"/>
</dbReference>
<dbReference type="SUPFAM" id="SSF53474">
    <property type="entry name" value="alpha/beta-Hydrolases"/>
    <property type="match status" value="1"/>
</dbReference>
<feature type="domain" description="AB hydrolase-1" evidence="1">
    <location>
        <begin position="40"/>
        <end position="247"/>
    </location>
</feature>
<comment type="caution">
    <text evidence="2">The sequence shown here is derived from an EMBL/GenBank/DDBJ whole genome shotgun (WGS) entry which is preliminary data.</text>
</comment>
<dbReference type="InterPro" id="IPR029058">
    <property type="entry name" value="AB_hydrolase_fold"/>
</dbReference>
<evidence type="ECO:0000313" key="3">
    <source>
        <dbReference type="Proteomes" id="UP001612741"/>
    </source>
</evidence>
<dbReference type="Gene3D" id="3.40.50.1820">
    <property type="entry name" value="alpha/beta hydrolase"/>
    <property type="match status" value="1"/>
</dbReference>
<reference evidence="2 3" key="1">
    <citation type="submission" date="2024-10" db="EMBL/GenBank/DDBJ databases">
        <title>The Natural Products Discovery Center: Release of the First 8490 Sequenced Strains for Exploring Actinobacteria Biosynthetic Diversity.</title>
        <authorList>
            <person name="Kalkreuter E."/>
            <person name="Kautsar S.A."/>
            <person name="Yang D."/>
            <person name="Bader C.D."/>
            <person name="Teijaro C.N."/>
            <person name="Fluegel L."/>
            <person name="Davis C.M."/>
            <person name="Simpson J.R."/>
            <person name="Lauterbach L."/>
            <person name="Steele A.D."/>
            <person name="Gui C."/>
            <person name="Meng S."/>
            <person name="Li G."/>
            <person name="Viehrig K."/>
            <person name="Ye F."/>
            <person name="Su P."/>
            <person name="Kiefer A.F."/>
            <person name="Nichols A."/>
            <person name="Cepeda A.J."/>
            <person name="Yan W."/>
            <person name="Fan B."/>
            <person name="Jiang Y."/>
            <person name="Adhikari A."/>
            <person name="Zheng C.-J."/>
            <person name="Schuster L."/>
            <person name="Cowan T.M."/>
            <person name="Smanski M.J."/>
            <person name="Chevrette M.G."/>
            <person name="De Carvalho L.P.S."/>
            <person name="Shen B."/>
        </authorList>
    </citation>
    <scope>NUCLEOTIDE SEQUENCE [LARGE SCALE GENOMIC DNA]</scope>
    <source>
        <strain evidence="2 3">NPDC050545</strain>
    </source>
</reference>
<dbReference type="GO" id="GO:0016787">
    <property type="term" value="F:hydrolase activity"/>
    <property type="evidence" value="ECO:0007669"/>
    <property type="project" value="UniProtKB-KW"/>
</dbReference>
<keyword evidence="3" id="KW-1185">Reference proteome</keyword>
<sequence>MEHVTSADGTIIAFDRLGDGPALIVLGGALCSRAATRPHAAALAAYFQVINVDRRGKGDSGDTPPYAVEREIEDVAALAAAAGGTAALYGHSSGAGLALEAAASGIPLAGLVLHEPPYAPAPDPESAAHTARITELLAQGRREEAVDLHLSGSGLPEEAVAGMHAEPWWPEVVALAHTLPYDYACLGDDLVPTASAGRIRVPTLVIGGGDSPEWMVEVGLRVAEAVPRGRHVVLNGQGHVAAPEVLAPVVAEFLRTT</sequence>
<dbReference type="Proteomes" id="UP001612741">
    <property type="component" value="Unassembled WGS sequence"/>
</dbReference>
<dbReference type="EMBL" id="JBITGY010000013">
    <property type="protein sequence ID" value="MFI6503817.1"/>
    <property type="molecule type" value="Genomic_DNA"/>
</dbReference>
<dbReference type="InterPro" id="IPR050471">
    <property type="entry name" value="AB_hydrolase"/>
</dbReference>
<evidence type="ECO:0000259" key="1">
    <source>
        <dbReference type="Pfam" id="PF12697"/>
    </source>
</evidence>
<proteinExistence type="predicted"/>
<evidence type="ECO:0000313" key="2">
    <source>
        <dbReference type="EMBL" id="MFI6503817.1"/>
    </source>
</evidence>
<keyword evidence="2" id="KW-0378">Hydrolase</keyword>
<gene>
    <name evidence="2" type="ORF">ACIBG2_40975</name>
</gene>
<protein>
    <submittedName>
        <fullName evidence="2">Alpha/beta fold hydrolase</fullName>
    </submittedName>
</protein>
<dbReference type="PANTHER" id="PTHR43433">
    <property type="entry name" value="HYDROLASE, ALPHA/BETA FOLD FAMILY PROTEIN"/>
    <property type="match status" value="1"/>
</dbReference>
<accession>A0ABW7Z6K8</accession>
<dbReference type="RefSeq" id="WP_397089585.1">
    <property type="nucleotide sequence ID" value="NZ_JBITGY010000013.1"/>
</dbReference>
<name>A0ABW7Z6K8_9ACTN</name>
<dbReference type="PANTHER" id="PTHR43433:SF5">
    <property type="entry name" value="AB HYDROLASE-1 DOMAIN-CONTAINING PROTEIN"/>
    <property type="match status" value="1"/>
</dbReference>
<organism evidence="2 3">
    <name type="scientific">Nonomuraea typhae</name>
    <dbReference type="NCBI Taxonomy" id="2603600"/>
    <lineage>
        <taxon>Bacteria</taxon>
        <taxon>Bacillati</taxon>
        <taxon>Actinomycetota</taxon>
        <taxon>Actinomycetes</taxon>
        <taxon>Streptosporangiales</taxon>
        <taxon>Streptosporangiaceae</taxon>
        <taxon>Nonomuraea</taxon>
    </lineage>
</organism>
<dbReference type="InterPro" id="IPR000073">
    <property type="entry name" value="AB_hydrolase_1"/>
</dbReference>